<reference evidence="9" key="2">
    <citation type="submission" date="2010-04" db="EMBL/GenBank/DDBJ databases">
        <authorList>
            <person name="Buell R."/>
            <person name="Hamilton J."/>
            <person name="Hostetler J."/>
        </authorList>
    </citation>
    <scope>NUCLEOTIDE SEQUENCE [LARGE SCALE GENOMIC DNA]</scope>
    <source>
        <strain evidence="9">DAOM:BR144</strain>
    </source>
</reference>
<dbReference type="STRING" id="431595.K3WN66"/>
<evidence type="ECO:0000256" key="6">
    <source>
        <dbReference type="PROSITE-ProRule" id="PRU00331"/>
    </source>
</evidence>
<evidence type="ECO:0000259" key="7">
    <source>
        <dbReference type="PROSITE" id="PS50957"/>
    </source>
</evidence>
<comment type="catalytic activity">
    <reaction evidence="1">
        <text>Thiol-dependent hydrolysis of ester, thioester, amide, peptide and isopeptide bonds formed by the C-terminal Gly of ubiquitin (a 76-residue protein attached to proteins as an intracellular targeting signal).</text>
        <dbReference type="EC" id="3.4.19.12"/>
    </reaction>
</comment>
<reference evidence="8" key="3">
    <citation type="submission" date="2015-02" db="UniProtKB">
        <authorList>
            <consortium name="EnsemblProtists"/>
        </authorList>
    </citation>
    <scope>IDENTIFICATION</scope>
    <source>
        <strain evidence="8">DAOM BR144</strain>
    </source>
</reference>
<evidence type="ECO:0000256" key="4">
    <source>
        <dbReference type="ARBA" id="ARBA00022786"/>
    </source>
</evidence>
<dbReference type="Pfam" id="PF02099">
    <property type="entry name" value="Josephin"/>
    <property type="match status" value="1"/>
</dbReference>
<accession>K3WN66</accession>
<evidence type="ECO:0000256" key="1">
    <source>
        <dbReference type="ARBA" id="ARBA00000707"/>
    </source>
</evidence>
<dbReference type="PANTHER" id="PTHR13291:SF0">
    <property type="entry name" value="JOSEPHIN-LIKE PROTEIN"/>
    <property type="match status" value="1"/>
</dbReference>
<keyword evidence="4" id="KW-0833">Ubl conjugation pathway</keyword>
<dbReference type="EC" id="3.4.19.12" evidence="2"/>
<dbReference type="GO" id="GO:0004843">
    <property type="term" value="F:cysteine-type deubiquitinase activity"/>
    <property type="evidence" value="ECO:0007669"/>
    <property type="project" value="UniProtKB-EC"/>
</dbReference>
<evidence type="ECO:0000313" key="8">
    <source>
        <dbReference type="EnsemblProtists" id="PYU1_T006408"/>
    </source>
</evidence>
<organism evidence="8 9">
    <name type="scientific">Globisporangium ultimum (strain ATCC 200006 / CBS 805.95 / DAOM BR144)</name>
    <name type="common">Pythium ultimum</name>
    <dbReference type="NCBI Taxonomy" id="431595"/>
    <lineage>
        <taxon>Eukaryota</taxon>
        <taxon>Sar</taxon>
        <taxon>Stramenopiles</taxon>
        <taxon>Oomycota</taxon>
        <taxon>Peronosporomycetes</taxon>
        <taxon>Pythiales</taxon>
        <taxon>Pythiaceae</taxon>
        <taxon>Globisporangium</taxon>
    </lineage>
</organism>
<name>K3WN66_GLOUD</name>
<dbReference type="SMART" id="SM01246">
    <property type="entry name" value="Josephin"/>
    <property type="match status" value="1"/>
</dbReference>
<dbReference type="EMBL" id="GL376604">
    <property type="status" value="NOT_ANNOTATED_CDS"/>
    <property type="molecule type" value="Genomic_DNA"/>
</dbReference>
<feature type="active site" evidence="6">
    <location>
        <position position="13"/>
    </location>
</feature>
<keyword evidence="5 6" id="KW-0378">Hydrolase</keyword>
<dbReference type="InParanoid" id="K3WN66"/>
<dbReference type="PROSITE" id="PS50957">
    <property type="entry name" value="JOSEPHIN"/>
    <property type="match status" value="1"/>
</dbReference>
<feature type="active site" evidence="6">
    <location>
        <position position="144"/>
    </location>
</feature>
<dbReference type="GO" id="GO:0016579">
    <property type="term" value="P:protein deubiquitination"/>
    <property type="evidence" value="ECO:0007669"/>
    <property type="project" value="InterPro"/>
</dbReference>
<evidence type="ECO:0000256" key="5">
    <source>
        <dbReference type="ARBA" id="ARBA00022801"/>
    </source>
</evidence>
<dbReference type="Proteomes" id="UP000019132">
    <property type="component" value="Unassembled WGS sequence"/>
</dbReference>
<dbReference type="Gene3D" id="3.90.70.40">
    <property type="match status" value="1"/>
</dbReference>
<feature type="domain" description="Josephin" evidence="7">
    <location>
        <begin position="1"/>
        <end position="164"/>
    </location>
</feature>
<keyword evidence="9" id="KW-1185">Reference proteome</keyword>
<evidence type="ECO:0000313" key="9">
    <source>
        <dbReference type="Proteomes" id="UP000019132"/>
    </source>
</evidence>
<dbReference type="PANTHER" id="PTHR13291">
    <property type="entry name" value="JOSEPHIN 1, 2"/>
    <property type="match status" value="1"/>
</dbReference>
<sequence>MSVYHEKQELYRCGIHALNNVLQAQVFEKAAFDAASEHLTAVEEAEGYGGSSNALLKYVWNPHRAPLGLGNYDVNVLMYVLEQKGYKLQWVDKRRTITKEVLAFDTLEGVLCNVITSSSLWRRVWETRHWFAIKKIDGVYYNLDSKLAAPVVRLPHVCRRIPSQ</sequence>
<dbReference type="HOGENOM" id="CLU_103892_1_0_1"/>
<reference evidence="9" key="1">
    <citation type="journal article" date="2010" name="Genome Biol.">
        <title>Genome sequence of the necrotrophic plant pathogen Pythium ultimum reveals original pathogenicity mechanisms and effector repertoire.</title>
        <authorList>
            <person name="Levesque C.A."/>
            <person name="Brouwer H."/>
            <person name="Cano L."/>
            <person name="Hamilton J.P."/>
            <person name="Holt C."/>
            <person name="Huitema E."/>
            <person name="Raffaele S."/>
            <person name="Robideau G.P."/>
            <person name="Thines M."/>
            <person name="Win J."/>
            <person name="Zerillo M.M."/>
            <person name="Beakes G.W."/>
            <person name="Boore J.L."/>
            <person name="Busam D."/>
            <person name="Dumas B."/>
            <person name="Ferriera S."/>
            <person name="Fuerstenberg S.I."/>
            <person name="Gachon C.M."/>
            <person name="Gaulin E."/>
            <person name="Govers F."/>
            <person name="Grenville-Briggs L."/>
            <person name="Horner N."/>
            <person name="Hostetler J."/>
            <person name="Jiang R.H."/>
            <person name="Johnson J."/>
            <person name="Krajaejun T."/>
            <person name="Lin H."/>
            <person name="Meijer H.J."/>
            <person name="Moore B."/>
            <person name="Morris P."/>
            <person name="Phuntmart V."/>
            <person name="Puiu D."/>
            <person name="Shetty J."/>
            <person name="Stajich J.E."/>
            <person name="Tripathy S."/>
            <person name="Wawra S."/>
            <person name="van West P."/>
            <person name="Whitty B.R."/>
            <person name="Coutinho P.M."/>
            <person name="Henrissat B."/>
            <person name="Martin F."/>
            <person name="Thomas P.D."/>
            <person name="Tyler B.M."/>
            <person name="De Vries R.P."/>
            <person name="Kamoun S."/>
            <person name="Yandell M."/>
            <person name="Tisserat N."/>
            <person name="Buell C.R."/>
        </authorList>
    </citation>
    <scope>NUCLEOTIDE SEQUENCE</scope>
    <source>
        <strain evidence="9">DAOM:BR144</strain>
    </source>
</reference>
<dbReference type="GO" id="GO:0006508">
    <property type="term" value="P:proteolysis"/>
    <property type="evidence" value="ECO:0007669"/>
    <property type="project" value="UniProtKB-KW"/>
</dbReference>
<evidence type="ECO:0000256" key="3">
    <source>
        <dbReference type="ARBA" id="ARBA00022670"/>
    </source>
</evidence>
<dbReference type="eggNOG" id="KOG2934">
    <property type="taxonomic scope" value="Eukaryota"/>
</dbReference>
<protein>
    <recommendedName>
        <fullName evidence="2">ubiquitinyl hydrolase 1</fullName>
        <ecNumber evidence="2">3.4.19.12</ecNumber>
    </recommendedName>
</protein>
<evidence type="ECO:0000256" key="2">
    <source>
        <dbReference type="ARBA" id="ARBA00012759"/>
    </source>
</evidence>
<dbReference type="OMA" id="QRNCEAV"/>
<dbReference type="EnsemblProtists" id="PYU1_T006408">
    <property type="protein sequence ID" value="PYU1_T006408"/>
    <property type="gene ID" value="PYU1_G006396"/>
</dbReference>
<proteinExistence type="predicted"/>
<keyword evidence="3" id="KW-0645">Protease</keyword>
<dbReference type="AlphaFoldDB" id="K3WN66"/>
<dbReference type="InterPro" id="IPR006155">
    <property type="entry name" value="Josephin"/>
</dbReference>
<feature type="active site" evidence="6">
    <location>
        <position position="129"/>
    </location>
</feature>
<dbReference type="InterPro" id="IPR040053">
    <property type="entry name" value="JOSD1/2"/>
</dbReference>
<dbReference type="VEuPathDB" id="FungiDB:PYU1_G006396"/>